<gene>
    <name evidence="1" type="ordered locus">Taci_0987</name>
</gene>
<keyword evidence="2" id="KW-1185">Reference proteome</keyword>
<dbReference type="STRING" id="525903.Taci_0987"/>
<organism evidence="1 2">
    <name type="scientific">Thermanaerovibrio acidaminovorans (strain ATCC 49978 / DSM 6589 / Su883)</name>
    <name type="common">Selenomonas acidaminovorans</name>
    <dbReference type="NCBI Taxonomy" id="525903"/>
    <lineage>
        <taxon>Bacteria</taxon>
        <taxon>Thermotogati</taxon>
        <taxon>Synergistota</taxon>
        <taxon>Synergistia</taxon>
        <taxon>Synergistales</taxon>
        <taxon>Synergistaceae</taxon>
        <taxon>Thermanaerovibrio</taxon>
    </lineage>
</organism>
<dbReference type="EnsemblBacteria" id="ACZ19219">
    <property type="protein sequence ID" value="ACZ19219"/>
    <property type="gene ID" value="Taci_0987"/>
</dbReference>
<dbReference type="OrthoDB" id="5446at2"/>
<protein>
    <submittedName>
        <fullName evidence="1">Uncharacterized protein</fullName>
    </submittedName>
</protein>
<dbReference type="eggNOG" id="COG4729">
    <property type="taxonomic scope" value="Bacteria"/>
</dbReference>
<dbReference type="EMBL" id="CP001818">
    <property type="protein sequence ID" value="ACZ19219.1"/>
    <property type="molecule type" value="Genomic_DNA"/>
</dbReference>
<name>D1BAB6_THEAS</name>
<dbReference type="AlphaFoldDB" id="D1BAB6"/>
<dbReference type="KEGG" id="tai:Taci_0987"/>
<dbReference type="HOGENOM" id="CLU_1767172_0_0_0"/>
<proteinExistence type="predicted"/>
<accession>D1BAB6</accession>
<evidence type="ECO:0000313" key="1">
    <source>
        <dbReference type="EMBL" id="ACZ19219.1"/>
    </source>
</evidence>
<evidence type="ECO:0000313" key="2">
    <source>
        <dbReference type="Proteomes" id="UP000002030"/>
    </source>
</evidence>
<reference evidence="1 2" key="1">
    <citation type="journal article" date="2009" name="Stand. Genomic Sci.">
        <title>Complete genome sequence of Thermanaerovibrio acidaminovorans type strain (Su883).</title>
        <authorList>
            <person name="Chovatia M."/>
            <person name="Sikorski J."/>
            <person name="Schroder M."/>
            <person name="Lapidus A."/>
            <person name="Nolan M."/>
            <person name="Tice H."/>
            <person name="Glavina Del Rio T."/>
            <person name="Copeland A."/>
            <person name="Cheng J.F."/>
            <person name="Lucas S."/>
            <person name="Chen F."/>
            <person name="Bruce D."/>
            <person name="Goodwin L."/>
            <person name="Pitluck S."/>
            <person name="Ivanova N."/>
            <person name="Mavromatis K."/>
            <person name="Ovchinnikova G."/>
            <person name="Pati A."/>
            <person name="Chen A."/>
            <person name="Palaniappan K."/>
            <person name="Land M."/>
            <person name="Hauser L."/>
            <person name="Chang Y.J."/>
            <person name="Jeffries C.D."/>
            <person name="Chain P."/>
            <person name="Saunders E."/>
            <person name="Detter J.C."/>
            <person name="Brettin T."/>
            <person name="Rohde M."/>
            <person name="Goker M."/>
            <person name="Spring S."/>
            <person name="Bristow J."/>
            <person name="Markowitz V."/>
            <person name="Hugenholtz P."/>
            <person name="Kyrpides N.C."/>
            <person name="Klenk H.P."/>
            <person name="Eisen J.A."/>
        </authorList>
    </citation>
    <scope>NUCLEOTIDE SEQUENCE [LARGE SCALE GENOMIC DNA]</scope>
    <source>
        <strain evidence="2">ATCC 49978 / DSM 6589 / Su883</strain>
    </source>
</reference>
<dbReference type="Proteomes" id="UP000002030">
    <property type="component" value="Chromosome"/>
</dbReference>
<sequence length="147" mass="16614">MVASFLVPILPVGYRLVVADRTGTILIRAPLFLGHGLLLRSEHSLERSILEDRLVVCDGALWVWWSFVRTYNAGIPTEVPKGGVMRVTDTGTAFIGGRRRLPDPLVYRVGDRDLGKNEAWIYNKRVCLFKIFPKRTLSFSVVPRQGF</sequence>